<dbReference type="AlphaFoldDB" id="A0A8K0VUC3"/>
<comment type="caution">
    <text evidence="1">The sequence shown here is derived from an EMBL/GenBank/DDBJ whole genome shotgun (WGS) entry which is preliminary data.</text>
</comment>
<organism evidence="1 2">
    <name type="scientific">Paraphoma chrysanthemicola</name>
    <dbReference type="NCBI Taxonomy" id="798071"/>
    <lineage>
        <taxon>Eukaryota</taxon>
        <taxon>Fungi</taxon>
        <taxon>Dikarya</taxon>
        <taxon>Ascomycota</taxon>
        <taxon>Pezizomycotina</taxon>
        <taxon>Dothideomycetes</taxon>
        <taxon>Pleosporomycetidae</taxon>
        <taxon>Pleosporales</taxon>
        <taxon>Pleosporineae</taxon>
        <taxon>Phaeosphaeriaceae</taxon>
        <taxon>Paraphoma</taxon>
    </lineage>
</organism>
<evidence type="ECO:0000313" key="1">
    <source>
        <dbReference type="EMBL" id="KAH7075021.1"/>
    </source>
</evidence>
<evidence type="ECO:0000313" key="2">
    <source>
        <dbReference type="Proteomes" id="UP000813461"/>
    </source>
</evidence>
<gene>
    <name evidence="1" type="ORF">FB567DRAFT_596966</name>
</gene>
<reference evidence="1" key="1">
    <citation type="journal article" date="2021" name="Nat. Commun.">
        <title>Genetic determinants of endophytism in the Arabidopsis root mycobiome.</title>
        <authorList>
            <person name="Mesny F."/>
            <person name="Miyauchi S."/>
            <person name="Thiergart T."/>
            <person name="Pickel B."/>
            <person name="Atanasova L."/>
            <person name="Karlsson M."/>
            <person name="Huettel B."/>
            <person name="Barry K.W."/>
            <person name="Haridas S."/>
            <person name="Chen C."/>
            <person name="Bauer D."/>
            <person name="Andreopoulos W."/>
            <person name="Pangilinan J."/>
            <person name="LaButti K."/>
            <person name="Riley R."/>
            <person name="Lipzen A."/>
            <person name="Clum A."/>
            <person name="Drula E."/>
            <person name="Henrissat B."/>
            <person name="Kohler A."/>
            <person name="Grigoriev I.V."/>
            <person name="Martin F.M."/>
            <person name="Hacquard S."/>
        </authorList>
    </citation>
    <scope>NUCLEOTIDE SEQUENCE</scope>
    <source>
        <strain evidence="1">MPI-SDFR-AT-0120</strain>
    </source>
</reference>
<dbReference type="PANTHER" id="PTHR42085:SF1">
    <property type="entry name" value="F-BOX DOMAIN-CONTAINING PROTEIN"/>
    <property type="match status" value="1"/>
</dbReference>
<accession>A0A8K0VUC3</accession>
<sequence>MTPTKFATMKDSDTCHFFRLPGELRNVIYAYVLSRPGGLLFRVSSKGESQLLLKASAIRRYRHRPAYEIAILTAKDILGDSTNGTMHEKNQLQYVNREMRLETRGLGVRFNQITFLGCHDFRNFIAMCPNIHKSYLRHLTIECSFYGLCSKRSEAVNSERSAKSDSMHALAFDFCDANPKVTLHTTVKGWRQTKPAFILEVLMIQMALRGRCDLGEFFADPVNLNEVRARSITRIEGIKYSFPPPNFRLHPDDDFFRETMFRTILETNTYMAGLLSREKEGAIDRWAIKVRQFYREGI</sequence>
<dbReference type="OrthoDB" id="4790878at2759"/>
<dbReference type="EMBL" id="JAGMVJ010000020">
    <property type="protein sequence ID" value="KAH7075021.1"/>
    <property type="molecule type" value="Genomic_DNA"/>
</dbReference>
<protein>
    <submittedName>
        <fullName evidence="1">Uncharacterized protein</fullName>
    </submittedName>
</protein>
<dbReference type="PANTHER" id="PTHR42085">
    <property type="entry name" value="F-BOX DOMAIN-CONTAINING PROTEIN"/>
    <property type="match status" value="1"/>
</dbReference>
<dbReference type="InterPro" id="IPR038883">
    <property type="entry name" value="AN11006-like"/>
</dbReference>
<dbReference type="Proteomes" id="UP000813461">
    <property type="component" value="Unassembled WGS sequence"/>
</dbReference>
<proteinExistence type="predicted"/>
<name>A0A8K0VUC3_9PLEO</name>
<keyword evidence="2" id="KW-1185">Reference proteome</keyword>